<evidence type="ECO:0000256" key="1">
    <source>
        <dbReference type="ARBA" id="ARBA00022801"/>
    </source>
</evidence>
<dbReference type="PANTHER" id="PTHR30620">
    <property type="entry name" value="PERIPLASMIC BETA-GLUCOSIDASE-RELATED"/>
    <property type="match status" value="1"/>
</dbReference>
<dbReference type="Pfam" id="PF01915">
    <property type="entry name" value="Glyco_hydro_3_C"/>
    <property type="match status" value="1"/>
</dbReference>
<evidence type="ECO:0000313" key="5">
    <source>
        <dbReference type="EMBL" id="GGX48938.1"/>
    </source>
</evidence>
<dbReference type="PANTHER" id="PTHR30620:SF77">
    <property type="entry name" value="LYSOSOMAL BETA GLUCOSIDASE-LIKE"/>
    <property type="match status" value="1"/>
</dbReference>
<keyword evidence="1" id="KW-0378">Hydrolase</keyword>
<feature type="domain" description="Glycoside hydrolase family 3 N-terminal" evidence="2">
    <location>
        <begin position="35"/>
        <end position="375"/>
    </location>
</feature>
<gene>
    <name evidence="5" type="ORF">GCM10007392_15200</name>
</gene>
<dbReference type="InterPro" id="IPR051915">
    <property type="entry name" value="Cellulose_Degrad_GH3"/>
</dbReference>
<dbReference type="Proteomes" id="UP000626148">
    <property type="component" value="Unassembled WGS sequence"/>
</dbReference>
<evidence type="ECO:0000313" key="6">
    <source>
        <dbReference type="Proteomes" id="UP000626148"/>
    </source>
</evidence>
<dbReference type="GO" id="GO:0009251">
    <property type="term" value="P:glucan catabolic process"/>
    <property type="evidence" value="ECO:0007669"/>
    <property type="project" value="TreeGrafter"/>
</dbReference>
<reference evidence="5" key="2">
    <citation type="submission" date="2020-09" db="EMBL/GenBank/DDBJ databases">
        <authorList>
            <person name="Sun Q."/>
            <person name="Kim S."/>
        </authorList>
    </citation>
    <scope>NUCLEOTIDE SEQUENCE</scope>
    <source>
        <strain evidence="5">KCTC 22169</strain>
    </source>
</reference>
<proteinExistence type="predicted"/>
<feature type="domain" description="Glycoside hydrolase family 3 C-terminal" evidence="3">
    <location>
        <begin position="416"/>
        <end position="650"/>
    </location>
</feature>
<evidence type="ECO:0000259" key="2">
    <source>
        <dbReference type="Pfam" id="PF00933"/>
    </source>
</evidence>
<dbReference type="Pfam" id="PF18559">
    <property type="entry name" value="Exop_C"/>
    <property type="match status" value="1"/>
</dbReference>
<dbReference type="EMBL" id="BMXR01000003">
    <property type="protein sequence ID" value="GGX48938.1"/>
    <property type="molecule type" value="Genomic_DNA"/>
</dbReference>
<organism evidence="5 6">
    <name type="scientific">Saccharospirillum salsuginis</name>
    <dbReference type="NCBI Taxonomy" id="418750"/>
    <lineage>
        <taxon>Bacteria</taxon>
        <taxon>Pseudomonadati</taxon>
        <taxon>Pseudomonadota</taxon>
        <taxon>Gammaproteobacteria</taxon>
        <taxon>Oceanospirillales</taxon>
        <taxon>Saccharospirillaceae</taxon>
        <taxon>Saccharospirillum</taxon>
    </lineage>
</organism>
<dbReference type="PRINTS" id="PR00133">
    <property type="entry name" value="GLHYDRLASE3"/>
</dbReference>
<evidence type="ECO:0000259" key="3">
    <source>
        <dbReference type="Pfam" id="PF01915"/>
    </source>
</evidence>
<dbReference type="RefSeq" id="WP_189607940.1">
    <property type="nucleotide sequence ID" value="NZ_BMXR01000003.1"/>
</dbReference>
<sequence length="855" mass="94141">MKPIPYYSHWPAITSAIQSTTEETIFVDRIVEQMTLEEKVGQMIQPDIRDVTPTEAREYKLGSILNGGGGWVNDDKRASAGDWLGLLDQYWDALEAAYADRPFRIPYLWGTDAVHGHNNIYRATVFPHNIGLGAARDPDLIRRIAEATATEICVTGMDWTFAPTVATPRNLRWGRTYEGYSEDPTIVYHYAGEVVRGLQQSAEALKTDRAVLSNVKHWVGDGGTRHGIDRGCNHYDEDLLRNIHAMGYFSGLEAGAQIVMASFSTWEGEANYDHSPDDGVAFNKRLTGSRYLINDVLKDRMGFDGLVISDWNSHADVSKCTDNNANYAINAGIDILMATGSSDWRQVYWNAVAGVERGEIPMARIDDAVRRILRVKFRAGMWDKPKPSQRALAGRGDLLGCEEHRAVAREAVRKSLVLLKNKNVLPLPRTKPILVTGSACDDLQKQTGGWTLTWQGSENTREDFPGAKTFADSAREILGADHCAVDPGLAWANPQDFDTAVLVIGEDPAAEMFGDIAPGHSLALSEIKRKYQADLALLKRLKQAGVRVVTVLYSGRPLYTNEEINHSDAFVAAWLPGTEADGITDVLFEPGNGQPRYDFTGRLSFSWPNRPDSEAVNAIPEHIPDYSVPEEEQDPTGEHKPLFPLGYGLSLQGESSRLTIDLDRLPVSSGSMAKSDAVAETLELFGTRANGDFNLMLSTRDDSNETPVSSNQTTRRDGVTIVPIDYRHQQDARRVAVESGSAVVRVAAGDSQGYDLSEYAGPDVVLSIDIRLDSDWPAGSRVAIDGTSGTSGYLDVSNYLPNEPMNDWVTVRIPLADFGLEADALRGTVSPVRLEIPSACRFDLGDIRWAVSEQH</sequence>
<dbReference type="AlphaFoldDB" id="A0A918K5B6"/>
<protein>
    <submittedName>
        <fullName evidence="5">Beta-glucosidase</fullName>
    </submittedName>
</protein>
<dbReference type="InterPro" id="IPR036962">
    <property type="entry name" value="Glyco_hydro_3_N_sf"/>
</dbReference>
<dbReference type="Gene3D" id="3.20.20.300">
    <property type="entry name" value="Glycoside hydrolase, family 3, N-terminal domain"/>
    <property type="match status" value="1"/>
</dbReference>
<dbReference type="GO" id="GO:0008422">
    <property type="term" value="F:beta-glucosidase activity"/>
    <property type="evidence" value="ECO:0007669"/>
    <property type="project" value="TreeGrafter"/>
</dbReference>
<dbReference type="InterPro" id="IPR041443">
    <property type="entry name" value="Exop_C"/>
</dbReference>
<feature type="domain" description="ExoP galactose-binding-like" evidence="4">
    <location>
        <begin position="699"/>
        <end position="849"/>
    </location>
</feature>
<dbReference type="SUPFAM" id="SSF52279">
    <property type="entry name" value="Beta-D-glucan exohydrolase, C-terminal domain"/>
    <property type="match status" value="1"/>
</dbReference>
<accession>A0A918K5B6</accession>
<comment type="caution">
    <text evidence="5">The sequence shown here is derived from an EMBL/GenBank/DDBJ whole genome shotgun (WGS) entry which is preliminary data.</text>
</comment>
<name>A0A918K5B6_9GAMM</name>
<dbReference type="Gene3D" id="2.60.120.430">
    <property type="entry name" value="Galactose-binding lectin"/>
    <property type="match status" value="1"/>
</dbReference>
<keyword evidence="6" id="KW-1185">Reference proteome</keyword>
<dbReference type="InterPro" id="IPR002772">
    <property type="entry name" value="Glyco_hydro_3_C"/>
</dbReference>
<reference evidence="5" key="1">
    <citation type="journal article" date="2014" name="Int. J. Syst. Evol. Microbiol.">
        <title>Complete genome sequence of Corynebacterium casei LMG S-19264T (=DSM 44701T), isolated from a smear-ripened cheese.</title>
        <authorList>
            <consortium name="US DOE Joint Genome Institute (JGI-PGF)"/>
            <person name="Walter F."/>
            <person name="Albersmeier A."/>
            <person name="Kalinowski J."/>
            <person name="Ruckert C."/>
        </authorList>
    </citation>
    <scope>NUCLEOTIDE SEQUENCE</scope>
    <source>
        <strain evidence="5">KCTC 22169</strain>
    </source>
</reference>
<dbReference type="InterPro" id="IPR036881">
    <property type="entry name" value="Glyco_hydro_3_C_sf"/>
</dbReference>
<dbReference type="Gene3D" id="3.40.50.1700">
    <property type="entry name" value="Glycoside hydrolase family 3 C-terminal domain"/>
    <property type="match status" value="1"/>
</dbReference>
<dbReference type="InterPro" id="IPR001764">
    <property type="entry name" value="Glyco_hydro_3_N"/>
</dbReference>
<evidence type="ECO:0000259" key="4">
    <source>
        <dbReference type="Pfam" id="PF18559"/>
    </source>
</evidence>
<dbReference type="InterPro" id="IPR017853">
    <property type="entry name" value="GH"/>
</dbReference>
<dbReference type="SUPFAM" id="SSF51445">
    <property type="entry name" value="(Trans)glycosidases"/>
    <property type="match status" value="1"/>
</dbReference>
<dbReference type="Pfam" id="PF00933">
    <property type="entry name" value="Glyco_hydro_3"/>
    <property type="match status" value="1"/>
</dbReference>